<gene>
    <name evidence="1" type="ORF">SARC_00438</name>
</gene>
<name>A0A0L0GF11_9EUKA</name>
<dbReference type="RefSeq" id="XP_014161358.1">
    <property type="nucleotide sequence ID" value="XM_014305883.1"/>
</dbReference>
<accession>A0A0L0GF11</accession>
<dbReference type="GeneID" id="25900942"/>
<protein>
    <recommendedName>
        <fullName evidence="3">Smr domain-containing protein</fullName>
    </recommendedName>
</protein>
<dbReference type="Gene3D" id="1.25.40.10">
    <property type="entry name" value="Tetratricopeptide repeat domain"/>
    <property type="match status" value="1"/>
</dbReference>
<reference evidence="1 2" key="1">
    <citation type="submission" date="2011-02" db="EMBL/GenBank/DDBJ databases">
        <title>The Genome Sequence of Sphaeroforma arctica JP610.</title>
        <authorList>
            <consortium name="The Broad Institute Genome Sequencing Platform"/>
            <person name="Russ C."/>
            <person name="Cuomo C."/>
            <person name="Young S.K."/>
            <person name="Zeng Q."/>
            <person name="Gargeya S."/>
            <person name="Alvarado L."/>
            <person name="Berlin A."/>
            <person name="Chapman S.B."/>
            <person name="Chen Z."/>
            <person name="Freedman E."/>
            <person name="Gellesch M."/>
            <person name="Goldberg J."/>
            <person name="Griggs A."/>
            <person name="Gujja S."/>
            <person name="Heilman E."/>
            <person name="Heiman D."/>
            <person name="Howarth C."/>
            <person name="Mehta T."/>
            <person name="Neiman D."/>
            <person name="Pearson M."/>
            <person name="Roberts A."/>
            <person name="Saif S."/>
            <person name="Shea T."/>
            <person name="Shenoy N."/>
            <person name="Sisk P."/>
            <person name="Stolte C."/>
            <person name="Sykes S."/>
            <person name="White J."/>
            <person name="Yandava C."/>
            <person name="Burger G."/>
            <person name="Gray M.W."/>
            <person name="Holland P.W.H."/>
            <person name="King N."/>
            <person name="Lang F.B.F."/>
            <person name="Roger A.J."/>
            <person name="Ruiz-Trillo I."/>
            <person name="Haas B."/>
            <person name="Nusbaum C."/>
            <person name="Birren B."/>
        </authorList>
    </citation>
    <scope>NUCLEOTIDE SEQUENCE [LARGE SCALE GENOMIC DNA]</scope>
    <source>
        <strain evidence="1 2">JP610</strain>
    </source>
</reference>
<sequence>MERHSVDRDTAAYNAVMTAYADGNQAQMVTTLFDKMGENEVRRTAASYKIVTGALDTDTIEVTKIIDCFYEEMVSDLVLYKQYWDELVRDGVLNLDNHSRLLAQAVVRRLLRVLLEQDSDMAQSSRSLIIGKGNHSVGSPVLLEAVQTELSHLWPPIKSYRLGNKGRLGLSSYQLEGCLASQATGGDNQNHVPSSATPLPSIRTHIHFKTHIRF</sequence>
<dbReference type="InterPro" id="IPR011990">
    <property type="entry name" value="TPR-like_helical_dom_sf"/>
</dbReference>
<evidence type="ECO:0000313" key="1">
    <source>
        <dbReference type="EMBL" id="KNC87456.1"/>
    </source>
</evidence>
<dbReference type="AlphaFoldDB" id="A0A0L0GF11"/>
<organism evidence="1 2">
    <name type="scientific">Sphaeroforma arctica JP610</name>
    <dbReference type="NCBI Taxonomy" id="667725"/>
    <lineage>
        <taxon>Eukaryota</taxon>
        <taxon>Ichthyosporea</taxon>
        <taxon>Ichthyophonida</taxon>
        <taxon>Sphaeroforma</taxon>
    </lineage>
</organism>
<dbReference type="Proteomes" id="UP000054560">
    <property type="component" value="Unassembled WGS sequence"/>
</dbReference>
<evidence type="ECO:0000313" key="2">
    <source>
        <dbReference type="Proteomes" id="UP000054560"/>
    </source>
</evidence>
<keyword evidence="2" id="KW-1185">Reference proteome</keyword>
<evidence type="ECO:0008006" key="3">
    <source>
        <dbReference type="Google" id="ProtNLM"/>
    </source>
</evidence>
<dbReference type="EMBL" id="KQ241609">
    <property type="protein sequence ID" value="KNC87456.1"/>
    <property type="molecule type" value="Genomic_DNA"/>
</dbReference>
<proteinExistence type="predicted"/>